<evidence type="ECO:0000256" key="5">
    <source>
        <dbReference type="ARBA" id="ARBA00023242"/>
    </source>
</evidence>
<dbReference type="CDD" id="cd12148">
    <property type="entry name" value="fungal_TF_MHR"/>
    <property type="match status" value="1"/>
</dbReference>
<keyword evidence="5" id="KW-0539">Nucleus</keyword>
<evidence type="ECO:0000259" key="7">
    <source>
        <dbReference type="PROSITE" id="PS50048"/>
    </source>
</evidence>
<gene>
    <name evidence="9" type="ORF">K489DRAFT_390251</name>
</gene>
<keyword evidence="4" id="KW-0804">Transcription</keyword>
<dbReference type="SMART" id="SM00066">
    <property type="entry name" value="GAL4"/>
    <property type="match status" value="1"/>
</dbReference>
<evidence type="ECO:0000256" key="3">
    <source>
        <dbReference type="ARBA" id="ARBA00023125"/>
    </source>
</evidence>
<dbReference type="RefSeq" id="XP_033457202.1">
    <property type="nucleotide sequence ID" value="XM_033606586.1"/>
</dbReference>
<organism evidence="9">
    <name type="scientific">Dissoconium aciculare CBS 342.82</name>
    <dbReference type="NCBI Taxonomy" id="1314786"/>
    <lineage>
        <taxon>Eukaryota</taxon>
        <taxon>Fungi</taxon>
        <taxon>Dikarya</taxon>
        <taxon>Ascomycota</taxon>
        <taxon>Pezizomycotina</taxon>
        <taxon>Dothideomycetes</taxon>
        <taxon>Dothideomycetidae</taxon>
        <taxon>Mycosphaerellales</taxon>
        <taxon>Dissoconiaceae</taxon>
        <taxon>Dissoconium</taxon>
    </lineage>
</organism>
<dbReference type="PROSITE" id="PS50048">
    <property type="entry name" value="ZN2_CY6_FUNGAL_2"/>
    <property type="match status" value="1"/>
</dbReference>
<proteinExistence type="predicted"/>
<dbReference type="Gene3D" id="4.10.240.10">
    <property type="entry name" value="Zn(2)-C6 fungal-type DNA-binding domain"/>
    <property type="match status" value="1"/>
</dbReference>
<feature type="coiled-coil region" evidence="6">
    <location>
        <begin position="418"/>
        <end position="445"/>
    </location>
</feature>
<dbReference type="PANTHER" id="PTHR31845">
    <property type="entry name" value="FINGER DOMAIN PROTEIN, PUTATIVE-RELATED"/>
    <property type="match status" value="1"/>
</dbReference>
<name>A0A6J3LWM5_9PEZI</name>
<evidence type="ECO:0000256" key="1">
    <source>
        <dbReference type="ARBA" id="ARBA00004123"/>
    </source>
</evidence>
<dbReference type="Proteomes" id="UP000504637">
    <property type="component" value="Unplaced"/>
</dbReference>
<dbReference type="GO" id="GO:0005634">
    <property type="term" value="C:nucleus"/>
    <property type="evidence" value="ECO:0007669"/>
    <property type="project" value="UniProtKB-SubCell"/>
</dbReference>
<keyword evidence="2" id="KW-0805">Transcription regulation</keyword>
<sequence length="701" mass="77522">MSAQKASGGLQAACVRCRQGKIKCIRPSNSDACKRCARDGTACVVPELRMGRQKGARNKHHGLARSYHQISGAISQLQKGTLDPESTQTLRDLKTLLQGVEVPTTEQLLPVPVAKISISPSRSSSEDSYVESALEDVENPLELLAQASRLYSRISTSQQTTVRPVPEQNFAPPPWTISSLTSSLDVGRYLDPIDLGILSESEAVILLDYFYTHLSHARWGLDPSLFTVPYLRRRSAFLLTSLLASSAKFLPGNAPLSDRLSSHVQLLTKHVVNENLRSVEIVIALLVNVPWTSIVSGVASEDVACFNVALALKIALDLNLNKPVTLQTQDQRMDRGGINAAKALLIDGHADLDPESHHARVLLRQRERTWIALFVLERGVCLARGRDFTVPISPLVRECESWSRAEDACRWDVSMCSIAALRRDLENLLNELRDICNTASGASREDGRRAAYQISELIDLFFREWRVQWSDLLYTEGGKAIPPYVNILVTHTRLSTYGSVINHRTAPAEVKGLFRNDGMQAAVEVMRTAVRAEEGLTAMPNNTAIMVAYAACVALSLSKAITERDPAFAIGIWNMVEETAGVLERIARVTPQRRGFSWMYGQCLRKILDNVRGAMYPGRSSGAHSITNAQIAMSNSGPDYTTDGRGPLEYFAQADDELNNLINDVMTGNADVLAQQPFDDFSDINWFQPDFNSTMQFAYMQ</sequence>
<dbReference type="AlphaFoldDB" id="A0A6J3LWM5"/>
<dbReference type="InterPro" id="IPR001138">
    <property type="entry name" value="Zn2Cys6_DnaBD"/>
</dbReference>
<dbReference type="CDD" id="cd00067">
    <property type="entry name" value="GAL4"/>
    <property type="match status" value="1"/>
</dbReference>
<keyword evidence="6" id="KW-0175">Coiled coil</keyword>
<reference evidence="9" key="2">
    <citation type="submission" date="2020-04" db="EMBL/GenBank/DDBJ databases">
        <authorList>
            <consortium name="NCBI Genome Project"/>
        </authorList>
    </citation>
    <scope>NUCLEOTIDE SEQUENCE</scope>
    <source>
        <strain evidence="9">CBS 342.82</strain>
    </source>
</reference>
<dbReference type="GO" id="GO:0000981">
    <property type="term" value="F:DNA-binding transcription factor activity, RNA polymerase II-specific"/>
    <property type="evidence" value="ECO:0007669"/>
    <property type="project" value="InterPro"/>
</dbReference>
<accession>A0A6J3LWM5</accession>
<reference evidence="9" key="1">
    <citation type="submission" date="2020-01" db="EMBL/GenBank/DDBJ databases">
        <authorList>
            <consortium name="DOE Joint Genome Institute"/>
            <person name="Haridas S."/>
            <person name="Albert R."/>
            <person name="Binder M."/>
            <person name="Bloem J."/>
            <person name="Labutti K."/>
            <person name="Salamov A."/>
            <person name="Andreopoulos B."/>
            <person name="Baker S.E."/>
            <person name="Barry K."/>
            <person name="Bills G."/>
            <person name="Bluhm B.H."/>
            <person name="Cannon C."/>
            <person name="Castanera R."/>
            <person name="Culley D.E."/>
            <person name="Daum C."/>
            <person name="Ezra D."/>
            <person name="Gonzalez J.B."/>
            <person name="Henrissat B."/>
            <person name="Kuo A."/>
            <person name="Liang C."/>
            <person name="Lipzen A."/>
            <person name="Lutzoni F."/>
            <person name="Magnuson J."/>
            <person name="Mondo S."/>
            <person name="Nolan M."/>
            <person name="Ohm R."/>
            <person name="Pangilinan J."/>
            <person name="Park H.-J."/>
            <person name="Ramirez L."/>
            <person name="Alfaro M."/>
            <person name="Sun H."/>
            <person name="Tritt A."/>
            <person name="Yoshinaga Y."/>
            <person name="Zwiers L.-H."/>
            <person name="Turgeon B.G."/>
            <person name="Goodwin S.B."/>
            <person name="Spatafora J.W."/>
            <person name="Crous P.W."/>
            <person name="Grigoriev I.V."/>
        </authorList>
    </citation>
    <scope>NUCLEOTIDE SEQUENCE</scope>
    <source>
        <strain evidence="9">CBS 342.82</strain>
    </source>
</reference>
<evidence type="ECO:0000313" key="9">
    <source>
        <dbReference type="RefSeq" id="XP_033457202.1"/>
    </source>
</evidence>
<dbReference type="GeneID" id="54364386"/>
<dbReference type="PANTHER" id="PTHR31845:SF17">
    <property type="entry name" value="ZN(II)2CYS6 TRANSCRIPTION FACTOR (EUROFUNG)"/>
    <property type="match status" value="1"/>
</dbReference>
<dbReference type="InterPro" id="IPR051089">
    <property type="entry name" value="prtT"/>
</dbReference>
<dbReference type="PROSITE" id="PS00463">
    <property type="entry name" value="ZN2_CY6_FUNGAL_1"/>
    <property type="match status" value="1"/>
</dbReference>
<comment type="subcellular location">
    <subcellularLocation>
        <location evidence="1">Nucleus</location>
    </subcellularLocation>
</comment>
<evidence type="ECO:0000256" key="2">
    <source>
        <dbReference type="ARBA" id="ARBA00023015"/>
    </source>
</evidence>
<dbReference type="Pfam" id="PF00172">
    <property type="entry name" value="Zn_clus"/>
    <property type="match status" value="1"/>
</dbReference>
<evidence type="ECO:0000256" key="6">
    <source>
        <dbReference type="SAM" id="Coils"/>
    </source>
</evidence>
<keyword evidence="8" id="KW-1185">Reference proteome</keyword>
<feature type="domain" description="Zn(2)-C6 fungal-type" evidence="7">
    <location>
        <begin position="13"/>
        <end position="45"/>
    </location>
</feature>
<protein>
    <recommendedName>
        <fullName evidence="7">Zn(2)-C6 fungal-type domain-containing protein</fullName>
    </recommendedName>
</protein>
<dbReference type="OrthoDB" id="3429912at2759"/>
<reference evidence="9" key="3">
    <citation type="submission" date="2025-08" db="UniProtKB">
        <authorList>
            <consortium name="RefSeq"/>
        </authorList>
    </citation>
    <scope>IDENTIFICATION</scope>
    <source>
        <strain evidence="9">CBS 342.82</strain>
    </source>
</reference>
<dbReference type="GO" id="GO:0000976">
    <property type="term" value="F:transcription cis-regulatory region binding"/>
    <property type="evidence" value="ECO:0007669"/>
    <property type="project" value="TreeGrafter"/>
</dbReference>
<evidence type="ECO:0000313" key="8">
    <source>
        <dbReference type="Proteomes" id="UP000504637"/>
    </source>
</evidence>
<dbReference type="InterPro" id="IPR036864">
    <property type="entry name" value="Zn2-C6_fun-type_DNA-bd_sf"/>
</dbReference>
<evidence type="ECO:0000256" key="4">
    <source>
        <dbReference type="ARBA" id="ARBA00023163"/>
    </source>
</evidence>
<dbReference type="SUPFAM" id="SSF57701">
    <property type="entry name" value="Zn2/Cys6 DNA-binding domain"/>
    <property type="match status" value="1"/>
</dbReference>
<keyword evidence="3" id="KW-0238">DNA-binding</keyword>
<dbReference type="GO" id="GO:0008270">
    <property type="term" value="F:zinc ion binding"/>
    <property type="evidence" value="ECO:0007669"/>
    <property type="project" value="InterPro"/>
</dbReference>